<evidence type="ECO:0000259" key="2">
    <source>
        <dbReference type="Pfam" id="PF01636"/>
    </source>
</evidence>
<dbReference type="PANTHER" id="PTHR21310">
    <property type="entry name" value="AMINOGLYCOSIDE PHOSPHOTRANSFERASE-RELATED-RELATED"/>
    <property type="match status" value="1"/>
</dbReference>
<feature type="region of interest" description="Disordered" evidence="1">
    <location>
        <begin position="141"/>
        <end position="161"/>
    </location>
</feature>
<dbReference type="Proteomes" id="UP001217044">
    <property type="component" value="Chromosome"/>
</dbReference>
<dbReference type="Gene3D" id="3.30.200.20">
    <property type="entry name" value="Phosphorylase Kinase, domain 1"/>
    <property type="match status" value="1"/>
</dbReference>
<dbReference type="SUPFAM" id="SSF56112">
    <property type="entry name" value="Protein kinase-like (PK-like)"/>
    <property type="match status" value="1"/>
</dbReference>
<dbReference type="RefSeq" id="WP_273990011.1">
    <property type="nucleotide sequence ID" value="NZ_BAABQT010000011.1"/>
</dbReference>
<gene>
    <name evidence="3" type="ORF">M8445_04570</name>
</gene>
<evidence type="ECO:0000313" key="3">
    <source>
        <dbReference type="EMBL" id="WDA59490.1"/>
    </source>
</evidence>
<accession>A0ABY7V2Z4</accession>
<evidence type="ECO:0000256" key="1">
    <source>
        <dbReference type="SAM" id="MobiDB-lite"/>
    </source>
</evidence>
<dbReference type="Pfam" id="PF01636">
    <property type="entry name" value="APH"/>
    <property type="match status" value="1"/>
</dbReference>
<keyword evidence="4" id="KW-1185">Reference proteome</keyword>
<dbReference type="PANTHER" id="PTHR21310:SF42">
    <property type="entry name" value="BIFUNCTIONAL AAC_APH"/>
    <property type="match status" value="1"/>
</dbReference>
<evidence type="ECO:0000313" key="4">
    <source>
        <dbReference type="Proteomes" id="UP001217044"/>
    </source>
</evidence>
<name>A0ABY7V2Z4_9DEIO</name>
<reference evidence="3 4" key="1">
    <citation type="submission" date="2022-12" db="EMBL/GenBank/DDBJ databases">
        <title>Genome Sequence of Deinococcus aquaticus Type Strain PB314.</title>
        <authorList>
            <person name="Albert C."/>
            <person name="Hill J."/>
            <person name="Boren L."/>
            <person name="Scholz-Ng S."/>
            <person name="Fatema N."/>
            <person name="Grosso R."/>
            <person name="Soboslay E."/>
            <person name="Tuohy J."/>
        </authorList>
    </citation>
    <scope>NUCLEOTIDE SEQUENCE [LARGE SCALE GENOMIC DNA]</scope>
    <source>
        <strain evidence="3 4">PB-314</strain>
    </source>
</reference>
<dbReference type="EMBL" id="CP115165">
    <property type="protein sequence ID" value="WDA59490.1"/>
    <property type="molecule type" value="Genomic_DNA"/>
</dbReference>
<protein>
    <submittedName>
        <fullName evidence="3">Aminoglycoside phosphotransferase family protein</fullName>
    </submittedName>
</protein>
<dbReference type="Gene3D" id="3.90.1200.10">
    <property type="match status" value="1"/>
</dbReference>
<dbReference type="InterPro" id="IPR011009">
    <property type="entry name" value="Kinase-like_dom_sf"/>
</dbReference>
<feature type="domain" description="Aminoglycoside phosphotransferase" evidence="2">
    <location>
        <begin position="41"/>
        <end position="265"/>
    </location>
</feature>
<dbReference type="InterPro" id="IPR002575">
    <property type="entry name" value="Aminoglycoside_PTrfase"/>
</dbReference>
<proteinExistence type="predicted"/>
<organism evidence="3 4">
    <name type="scientific">Deinococcus aquaticus</name>
    <dbReference type="NCBI Taxonomy" id="328692"/>
    <lineage>
        <taxon>Bacteria</taxon>
        <taxon>Thermotogati</taxon>
        <taxon>Deinococcota</taxon>
        <taxon>Deinococci</taxon>
        <taxon>Deinococcales</taxon>
        <taxon>Deinococcaceae</taxon>
        <taxon>Deinococcus</taxon>
    </lineage>
</organism>
<dbReference type="InterPro" id="IPR051678">
    <property type="entry name" value="AGP_Transferase"/>
</dbReference>
<dbReference type="CDD" id="cd05155">
    <property type="entry name" value="APH_ChoK_like_1"/>
    <property type="match status" value="1"/>
</dbReference>
<sequence length="301" mass="32466">MSDVPVRMHEDEVTVDAALVLRLIAAQCPPWAGLSLTRIRHAGTDNAMFRLGDGLVVRLPRIGWAVDDVHKEAAWLPRLAPHLPLRMPEPLFVGVPGEGYPFPWAVYRWLEGVDAGLDTVRDGHELARELAGFITALRRVPPPPADAPQGSRNGPLHDRDRGTRGAIADCVGLLDPVPVLAAWEAALAVPAWAGDPVWIHGDLKPGNLLAHGGRLSAVIDWGGLTLGDPAVDLQPAWNLLDAPSRQTFRAALNVDDATWARGRGWALSVSLVALPYYVYTNPALAAICRQTIRAVLDDVGS</sequence>